<dbReference type="OrthoDB" id="10355734at2759"/>
<sequence length="499" mass="54989">MLKSLQLSQSLFQDLRYLILSLTDVAVEALHQTGGSVADSPPERFFFSGQCFRSLTIQRSVLIPTRIDVCGSNVAIVDSTIMFQAPSSNDQDVRSELTLKIANSTLANCSVHSAGNLSMVNSSMIGKYHLALLGSHNRMQKSHFGACHGYCIQANAWHATDESYLTMAGSSMQTAILCLGSGWRVEMHDMEVYDVHLPFFDLLRFGSVIAGLPTLDLTFSMVKFRRVWSVVKIDANHWKLAMHGVTMEEVTLTGLSLQSRDENRRGLVQLRDVSMSNMLGVGMVMDQVIADISGMTCRECNVGVVARGSTLNMSAVDMLGKHKQSNGIVLKSSHLEATDVRMTNLAAGLLLKSSTKMTCEMVSGLRSTAPSPEDSEDEEGHLGYQNVGLAERAAYEKDNIRASWFITQDDLVAGIKTQMQNVVASAEKRDQMKQGRVDLEGLFDPDPERQKGQNAAMDAKTGWALEEGKVMRTNSIAFQFANDYVRYHAYMALLPAAFR</sequence>
<comment type="caution">
    <text evidence="1">The sequence shown here is derived from an EMBL/GenBank/DDBJ whole genome shotgun (WGS) entry which is preliminary data.</text>
</comment>
<accession>A0A813B4B5</accession>
<dbReference type="AlphaFoldDB" id="A0A813B4B5"/>
<dbReference type="Proteomes" id="UP000601435">
    <property type="component" value="Unassembled WGS sequence"/>
</dbReference>
<evidence type="ECO:0008006" key="3">
    <source>
        <dbReference type="Google" id="ProtNLM"/>
    </source>
</evidence>
<name>A0A813B4B5_9DINO</name>
<feature type="non-terminal residue" evidence="1">
    <location>
        <position position="1"/>
    </location>
</feature>
<evidence type="ECO:0000313" key="1">
    <source>
        <dbReference type="EMBL" id="CAE7891020.1"/>
    </source>
</evidence>
<gene>
    <name evidence="1" type="ORF">SNEC2469_LOCUS29611</name>
</gene>
<evidence type="ECO:0000313" key="2">
    <source>
        <dbReference type="Proteomes" id="UP000601435"/>
    </source>
</evidence>
<protein>
    <recommendedName>
        <fullName evidence="3">Right handed beta helix domain-containing protein</fullName>
    </recommendedName>
</protein>
<organism evidence="1 2">
    <name type="scientific">Symbiodinium necroappetens</name>
    <dbReference type="NCBI Taxonomy" id="1628268"/>
    <lineage>
        <taxon>Eukaryota</taxon>
        <taxon>Sar</taxon>
        <taxon>Alveolata</taxon>
        <taxon>Dinophyceae</taxon>
        <taxon>Suessiales</taxon>
        <taxon>Symbiodiniaceae</taxon>
        <taxon>Symbiodinium</taxon>
    </lineage>
</organism>
<dbReference type="EMBL" id="CAJNJA010066950">
    <property type="protein sequence ID" value="CAE7891020.1"/>
    <property type="molecule type" value="Genomic_DNA"/>
</dbReference>
<proteinExistence type="predicted"/>
<keyword evidence="2" id="KW-1185">Reference proteome</keyword>
<reference evidence="1" key="1">
    <citation type="submission" date="2021-02" db="EMBL/GenBank/DDBJ databases">
        <authorList>
            <person name="Dougan E. K."/>
            <person name="Rhodes N."/>
            <person name="Thang M."/>
            <person name="Chan C."/>
        </authorList>
    </citation>
    <scope>NUCLEOTIDE SEQUENCE</scope>
</reference>